<keyword evidence="10" id="KW-1185">Reference proteome</keyword>
<dbReference type="RefSeq" id="WP_254169703.1">
    <property type="nucleotide sequence ID" value="NZ_JAHESF010000054.1"/>
</dbReference>
<dbReference type="InterPro" id="IPR005467">
    <property type="entry name" value="His_kinase_dom"/>
</dbReference>
<dbReference type="PRINTS" id="PR00344">
    <property type="entry name" value="BCTRLSENSOR"/>
</dbReference>
<dbReference type="InterPro" id="IPR003661">
    <property type="entry name" value="HisK_dim/P_dom"/>
</dbReference>
<proteinExistence type="predicted"/>
<name>A0AAP2GM11_9BACT</name>
<feature type="transmembrane region" description="Helical" evidence="7">
    <location>
        <begin position="174"/>
        <end position="193"/>
    </location>
</feature>
<evidence type="ECO:0000256" key="3">
    <source>
        <dbReference type="ARBA" id="ARBA00022553"/>
    </source>
</evidence>
<dbReference type="PANTHER" id="PTHR45453:SF1">
    <property type="entry name" value="PHOSPHATE REGULON SENSOR PROTEIN PHOR"/>
    <property type="match status" value="1"/>
</dbReference>
<sequence>MRTQLLFLLIIVAFGSLLGLAIAQVGVLQDAMGANRQLFEQKLGLIKQSLTQAFRADHALVSTLEHSIGVGAVDEEGMAHFDRRFRKLTDSVFNEYAVSIQYQYGIYAHKPDEEGFEKAWSNIEDPNFAFNVCKNYAQANLTCGNGFSSGYHLALFFPHEKLYLITESSKSIRYSVIFIVVIVLSFVYAVVTIRKQKKLSDLKNDFINNLTHEFKTPVFSIGVALKAIRKTVALEQRGKVDKYIGVIENETERLKNQVDKILQLALVQSGNFLLAKKPVNVHDCLHRVAANFRFAIEERQGTITFDLRASHAVIDTDETHLGNVFYNLLDNALKFTEGAPHIRIATADHAPRSIAISIADNGIGISRETEQLIFDKFYHDHSRLGVNGFGLGLHYVRSVVEAHRGKIEVKSEPGKGSEFLICLPYQ</sequence>
<dbReference type="Pfam" id="PF02518">
    <property type="entry name" value="HATPase_c"/>
    <property type="match status" value="1"/>
</dbReference>
<keyword evidence="7" id="KW-0812">Transmembrane</keyword>
<dbReference type="CDD" id="cd00075">
    <property type="entry name" value="HATPase"/>
    <property type="match status" value="1"/>
</dbReference>
<dbReference type="GO" id="GO:0016036">
    <property type="term" value="P:cellular response to phosphate starvation"/>
    <property type="evidence" value="ECO:0007669"/>
    <property type="project" value="TreeGrafter"/>
</dbReference>
<dbReference type="CDD" id="cd00082">
    <property type="entry name" value="HisKA"/>
    <property type="match status" value="1"/>
</dbReference>
<keyword evidence="5 9" id="KW-0418">Kinase</keyword>
<protein>
    <recommendedName>
        <fullName evidence="2">histidine kinase</fullName>
        <ecNumber evidence="2">2.7.13.3</ecNumber>
    </recommendedName>
</protein>
<dbReference type="GO" id="GO:0004721">
    <property type="term" value="F:phosphoprotein phosphatase activity"/>
    <property type="evidence" value="ECO:0007669"/>
    <property type="project" value="TreeGrafter"/>
</dbReference>
<gene>
    <name evidence="9" type="ORF">KK083_29250</name>
</gene>
<dbReference type="EC" id="2.7.13.3" evidence="2"/>
<dbReference type="GO" id="GO:0000155">
    <property type="term" value="F:phosphorelay sensor kinase activity"/>
    <property type="evidence" value="ECO:0007669"/>
    <property type="project" value="InterPro"/>
</dbReference>
<keyword evidence="7" id="KW-1133">Transmembrane helix</keyword>
<dbReference type="InterPro" id="IPR036890">
    <property type="entry name" value="HATPase_C_sf"/>
</dbReference>
<dbReference type="Gene3D" id="1.10.287.130">
    <property type="match status" value="1"/>
</dbReference>
<evidence type="ECO:0000256" key="4">
    <source>
        <dbReference type="ARBA" id="ARBA00022679"/>
    </source>
</evidence>
<keyword evidence="4" id="KW-0808">Transferase</keyword>
<dbReference type="PROSITE" id="PS50109">
    <property type="entry name" value="HIS_KIN"/>
    <property type="match status" value="1"/>
</dbReference>
<dbReference type="InterPro" id="IPR004358">
    <property type="entry name" value="Sig_transdc_His_kin-like_C"/>
</dbReference>
<dbReference type="SUPFAM" id="SSF47384">
    <property type="entry name" value="Homodimeric domain of signal transducing histidine kinase"/>
    <property type="match status" value="1"/>
</dbReference>
<dbReference type="EMBL" id="JAHESF010000054">
    <property type="protein sequence ID" value="MBT1701016.1"/>
    <property type="molecule type" value="Genomic_DNA"/>
</dbReference>
<accession>A0AAP2GM11</accession>
<dbReference type="SMART" id="SM00388">
    <property type="entry name" value="HisKA"/>
    <property type="match status" value="1"/>
</dbReference>
<keyword evidence="7" id="KW-0472">Membrane</keyword>
<dbReference type="InterPro" id="IPR003594">
    <property type="entry name" value="HATPase_dom"/>
</dbReference>
<evidence type="ECO:0000256" key="5">
    <source>
        <dbReference type="ARBA" id="ARBA00022777"/>
    </source>
</evidence>
<evidence type="ECO:0000256" key="6">
    <source>
        <dbReference type="ARBA" id="ARBA00023012"/>
    </source>
</evidence>
<comment type="catalytic activity">
    <reaction evidence="1">
        <text>ATP + protein L-histidine = ADP + protein N-phospho-L-histidine.</text>
        <dbReference type="EC" id="2.7.13.3"/>
    </reaction>
</comment>
<dbReference type="Proteomes" id="UP001319200">
    <property type="component" value="Unassembled WGS sequence"/>
</dbReference>
<dbReference type="SMART" id="SM00387">
    <property type="entry name" value="HATPase_c"/>
    <property type="match status" value="1"/>
</dbReference>
<comment type="caution">
    <text evidence="9">The sequence shown here is derived from an EMBL/GenBank/DDBJ whole genome shotgun (WGS) entry which is preliminary data.</text>
</comment>
<evidence type="ECO:0000313" key="10">
    <source>
        <dbReference type="Proteomes" id="UP001319200"/>
    </source>
</evidence>
<evidence type="ECO:0000256" key="1">
    <source>
        <dbReference type="ARBA" id="ARBA00000085"/>
    </source>
</evidence>
<organism evidence="9 10">
    <name type="scientific">Chryseosolibacter histidini</name>
    <dbReference type="NCBI Taxonomy" id="2782349"/>
    <lineage>
        <taxon>Bacteria</taxon>
        <taxon>Pseudomonadati</taxon>
        <taxon>Bacteroidota</taxon>
        <taxon>Cytophagia</taxon>
        <taxon>Cytophagales</taxon>
        <taxon>Chryseotaleaceae</taxon>
        <taxon>Chryseosolibacter</taxon>
    </lineage>
</organism>
<dbReference type="InterPro" id="IPR036097">
    <property type="entry name" value="HisK_dim/P_sf"/>
</dbReference>
<dbReference type="FunFam" id="3.30.565.10:FF:000006">
    <property type="entry name" value="Sensor histidine kinase WalK"/>
    <property type="match status" value="1"/>
</dbReference>
<dbReference type="Gene3D" id="3.30.565.10">
    <property type="entry name" value="Histidine kinase-like ATPase, C-terminal domain"/>
    <property type="match status" value="1"/>
</dbReference>
<dbReference type="PANTHER" id="PTHR45453">
    <property type="entry name" value="PHOSPHATE REGULON SENSOR PROTEIN PHOR"/>
    <property type="match status" value="1"/>
</dbReference>
<evidence type="ECO:0000256" key="7">
    <source>
        <dbReference type="SAM" id="Phobius"/>
    </source>
</evidence>
<dbReference type="InterPro" id="IPR050351">
    <property type="entry name" value="BphY/WalK/GraS-like"/>
</dbReference>
<dbReference type="GO" id="GO:0005886">
    <property type="term" value="C:plasma membrane"/>
    <property type="evidence" value="ECO:0007669"/>
    <property type="project" value="TreeGrafter"/>
</dbReference>
<dbReference type="SUPFAM" id="SSF55874">
    <property type="entry name" value="ATPase domain of HSP90 chaperone/DNA topoisomerase II/histidine kinase"/>
    <property type="match status" value="1"/>
</dbReference>
<evidence type="ECO:0000313" key="9">
    <source>
        <dbReference type="EMBL" id="MBT1701016.1"/>
    </source>
</evidence>
<keyword evidence="6" id="KW-0902">Two-component regulatory system</keyword>
<evidence type="ECO:0000256" key="2">
    <source>
        <dbReference type="ARBA" id="ARBA00012438"/>
    </source>
</evidence>
<keyword evidence="3" id="KW-0597">Phosphoprotein</keyword>
<evidence type="ECO:0000259" key="8">
    <source>
        <dbReference type="PROSITE" id="PS50109"/>
    </source>
</evidence>
<dbReference type="AlphaFoldDB" id="A0AAP2GM11"/>
<feature type="domain" description="Histidine kinase" evidence="8">
    <location>
        <begin position="209"/>
        <end position="426"/>
    </location>
</feature>
<dbReference type="Pfam" id="PF00512">
    <property type="entry name" value="HisKA"/>
    <property type="match status" value="1"/>
</dbReference>
<reference evidence="9 10" key="1">
    <citation type="submission" date="2021-05" db="EMBL/GenBank/DDBJ databases">
        <title>A Polyphasic approach of four new species of the genus Ohtaekwangia: Ohtaekwangia histidinii sp. nov., Ohtaekwangia cretensis sp. nov., Ohtaekwangia indiensis sp. nov., Ohtaekwangia reichenbachii sp. nov. from diverse environment.</title>
        <authorList>
            <person name="Octaviana S."/>
        </authorList>
    </citation>
    <scope>NUCLEOTIDE SEQUENCE [LARGE SCALE GENOMIC DNA]</scope>
    <source>
        <strain evidence="9 10">PWU4</strain>
    </source>
</reference>